<comment type="caution">
    <text evidence="1">The sequence shown here is derived from an EMBL/GenBank/DDBJ whole genome shotgun (WGS) entry which is preliminary data.</text>
</comment>
<sequence>MHIQKVFDEVDQRRKEVKLYINAELEPERNGQWRSVLFNHPATIDMVAMDSDLKNKVKSHLESFLKSKQYYHRLGVTSYTVPLLPENLASSVKW</sequence>
<keyword evidence="2" id="KW-1185">Reference proteome</keyword>
<evidence type="ECO:0000313" key="1">
    <source>
        <dbReference type="EMBL" id="KAI8003607.1"/>
    </source>
</evidence>
<proteinExistence type="predicted"/>
<gene>
    <name evidence="1" type="ORF">LOK49_LG08G01152</name>
</gene>
<organism evidence="1 2">
    <name type="scientific">Camellia lanceoleosa</name>
    <dbReference type="NCBI Taxonomy" id="1840588"/>
    <lineage>
        <taxon>Eukaryota</taxon>
        <taxon>Viridiplantae</taxon>
        <taxon>Streptophyta</taxon>
        <taxon>Embryophyta</taxon>
        <taxon>Tracheophyta</taxon>
        <taxon>Spermatophyta</taxon>
        <taxon>Magnoliopsida</taxon>
        <taxon>eudicotyledons</taxon>
        <taxon>Gunneridae</taxon>
        <taxon>Pentapetalae</taxon>
        <taxon>asterids</taxon>
        <taxon>Ericales</taxon>
        <taxon>Theaceae</taxon>
        <taxon>Camellia</taxon>
    </lineage>
</organism>
<evidence type="ECO:0000313" key="2">
    <source>
        <dbReference type="Proteomes" id="UP001060215"/>
    </source>
</evidence>
<reference evidence="1 2" key="1">
    <citation type="journal article" date="2022" name="Plant J.">
        <title>Chromosome-level genome of Camellia lanceoleosa provides a valuable resource for understanding genome evolution and self-incompatibility.</title>
        <authorList>
            <person name="Gong W."/>
            <person name="Xiao S."/>
            <person name="Wang L."/>
            <person name="Liao Z."/>
            <person name="Chang Y."/>
            <person name="Mo W."/>
            <person name="Hu G."/>
            <person name="Li W."/>
            <person name="Zhao G."/>
            <person name="Zhu H."/>
            <person name="Hu X."/>
            <person name="Ji K."/>
            <person name="Xiang X."/>
            <person name="Song Q."/>
            <person name="Yuan D."/>
            <person name="Jin S."/>
            <person name="Zhang L."/>
        </authorList>
    </citation>
    <scope>NUCLEOTIDE SEQUENCE [LARGE SCALE GENOMIC DNA]</scope>
    <source>
        <strain evidence="1">SQ_2022a</strain>
    </source>
</reference>
<accession>A0ACC0GSR5</accession>
<protein>
    <submittedName>
        <fullName evidence="1">AAA-ATPase</fullName>
    </submittedName>
</protein>
<name>A0ACC0GSR5_9ERIC</name>
<dbReference type="EMBL" id="CM045766">
    <property type="protein sequence ID" value="KAI8003607.1"/>
    <property type="molecule type" value="Genomic_DNA"/>
</dbReference>
<dbReference type="Proteomes" id="UP001060215">
    <property type="component" value="Chromosome 9"/>
</dbReference>